<feature type="chain" id="PRO_5040749878" evidence="1">
    <location>
        <begin position="25"/>
        <end position="269"/>
    </location>
</feature>
<dbReference type="InterPro" id="IPR005532">
    <property type="entry name" value="SUMF_dom"/>
</dbReference>
<dbReference type="AlphaFoldDB" id="A0A9X2ET51"/>
<gene>
    <name evidence="3" type="ORF">MO867_13200</name>
</gene>
<keyword evidence="1" id="KW-0732">Signal</keyword>
<dbReference type="PANTHER" id="PTHR23150:SF19">
    <property type="entry name" value="FORMYLGLYCINE-GENERATING ENZYME"/>
    <property type="match status" value="1"/>
</dbReference>
<dbReference type="GO" id="GO:0120147">
    <property type="term" value="F:formylglycine-generating oxidase activity"/>
    <property type="evidence" value="ECO:0007669"/>
    <property type="project" value="TreeGrafter"/>
</dbReference>
<comment type="caution">
    <text evidence="3">The sequence shown here is derived from an EMBL/GenBank/DDBJ whole genome shotgun (WGS) entry which is preliminary data.</text>
</comment>
<evidence type="ECO:0000256" key="1">
    <source>
        <dbReference type="SAM" id="SignalP"/>
    </source>
</evidence>
<dbReference type="InterPro" id="IPR042095">
    <property type="entry name" value="SUMF_sf"/>
</dbReference>
<protein>
    <submittedName>
        <fullName evidence="3">Formylglycine-generating enzyme family protein</fullName>
    </submittedName>
</protein>
<reference evidence="3" key="1">
    <citation type="journal article" date="2022" name="Arch. Microbiol.">
        <title>Microbulbifer okhotskensis sp. nov., isolated from a deep bottom sediment of the Okhotsk Sea.</title>
        <authorList>
            <person name="Romanenko L."/>
            <person name="Kurilenko V."/>
            <person name="Otstavnykh N."/>
            <person name="Velansky P."/>
            <person name="Isaeva M."/>
            <person name="Mikhailov V."/>
        </authorList>
    </citation>
    <scope>NUCLEOTIDE SEQUENCE</scope>
    <source>
        <strain evidence="3">OS29</strain>
    </source>
</reference>
<feature type="signal peptide" evidence="1">
    <location>
        <begin position="1"/>
        <end position="24"/>
    </location>
</feature>
<dbReference type="EMBL" id="JALBWM010000056">
    <property type="protein sequence ID" value="MCO1335288.1"/>
    <property type="molecule type" value="Genomic_DNA"/>
</dbReference>
<evidence type="ECO:0000259" key="2">
    <source>
        <dbReference type="Pfam" id="PF03781"/>
    </source>
</evidence>
<evidence type="ECO:0000313" key="4">
    <source>
        <dbReference type="Proteomes" id="UP001139028"/>
    </source>
</evidence>
<evidence type="ECO:0000313" key="3">
    <source>
        <dbReference type="EMBL" id="MCO1335288.1"/>
    </source>
</evidence>
<feature type="domain" description="Sulfatase-modifying factor enzyme-like" evidence="2">
    <location>
        <begin position="60"/>
        <end position="266"/>
    </location>
</feature>
<dbReference type="Proteomes" id="UP001139028">
    <property type="component" value="Unassembled WGS sequence"/>
</dbReference>
<accession>A0A9X2ET51</accession>
<keyword evidence="4" id="KW-1185">Reference proteome</keyword>
<dbReference type="InterPro" id="IPR051043">
    <property type="entry name" value="Sulfatase_Mod_Factor_Kinase"/>
</dbReference>
<name>A0A9X2ET51_9GAMM</name>
<dbReference type="PANTHER" id="PTHR23150">
    <property type="entry name" value="SULFATASE MODIFYING FACTOR 1, 2"/>
    <property type="match status" value="1"/>
</dbReference>
<dbReference type="Pfam" id="PF03781">
    <property type="entry name" value="FGE-sulfatase"/>
    <property type="match status" value="1"/>
</dbReference>
<proteinExistence type="predicted"/>
<sequence length="269" mass="30347">MVVRHMVNISLLGCSLLMCLPLVAQTGQALLSPSSKEGGEVVYISGGRYRPLFGNVSDSRIVGSFMLDRYAVTNAQYYLFTQQKPQWSKSNIKPVFSDVNYLRHLNSLDMNELAEMPVTNISWFSARAYCKSQNKRLPSLDEWEYVARASANKVNGQNDPKYRQQILEWYSRPANELLPKVKETPANYWGVHGMHGIVWELVNDFNTALVTGESRGDTQLEQSLFCGAGAVSSSDPSDYAAFMRYALRSSYQATYTMRSLGFRCARDID</sequence>
<dbReference type="SUPFAM" id="SSF56436">
    <property type="entry name" value="C-type lectin-like"/>
    <property type="match status" value="1"/>
</dbReference>
<dbReference type="InterPro" id="IPR016187">
    <property type="entry name" value="CTDL_fold"/>
</dbReference>
<organism evidence="3 4">
    <name type="scientific">Microbulbifer okhotskensis</name>
    <dbReference type="NCBI Taxonomy" id="2926617"/>
    <lineage>
        <taxon>Bacteria</taxon>
        <taxon>Pseudomonadati</taxon>
        <taxon>Pseudomonadota</taxon>
        <taxon>Gammaproteobacteria</taxon>
        <taxon>Cellvibrionales</taxon>
        <taxon>Microbulbiferaceae</taxon>
        <taxon>Microbulbifer</taxon>
    </lineage>
</organism>
<dbReference type="Gene3D" id="3.90.1580.10">
    <property type="entry name" value="paralog of FGE (formylglycine-generating enzyme)"/>
    <property type="match status" value="1"/>
</dbReference>